<evidence type="ECO:0000313" key="1">
    <source>
        <dbReference type="EMBL" id="KIH69505.1"/>
    </source>
</evidence>
<keyword evidence="2" id="KW-1185">Reference proteome</keyword>
<dbReference type="Proteomes" id="UP000054047">
    <property type="component" value="Unassembled WGS sequence"/>
</dbReference>
<dbReference type="EMBL" id="KN726145">
    <property type="protein sequence ID" value="KIH69505.1"/>
    <property type="molecule type" value="Genomic_DNA"/>
</dbReference>
<name>A0A0C2H6L1_9BILA</name>
<gene>
    <name evidence="1" type="ORF">ANCDUO_00144</name>
</gene>
<organism evidence="1 2">
    <name type="scientific">Ancylostoma duodenale</name>
    <dbReference type="NCBI Taxonomy" id="51022"/>
    <lineage>
        <taxon>Eukaryota</taxon>
        <taxon>Metazoa</taxon>
        <taxon>Ecdysozoa</taxon>
        <taxon>Nematoda</taxon>
        <taxon>Chromadorea</taxon>
        <taxon>Rhabditida</taxon>
        <taxon>Rhabditina</taxon>
        <taxon>Rhabditomorpha</taxon>
        <taxon>Strongyloidea</taxon>
        <taxon>Ancylostomatidae</taxon>
        <taxon>Ancylostomatinae</taxon>
        <taxon>Ancylostoma</taxon>
    </lineage>
</organism>
<reference evidence="1 2" key="1">
    <citation type="submission" date="2013-12" db="EMBL/GenBank/DDBJ databases">
        <title>Draft genome of the parsitic nematode Ancylostoma duodenale.</title>
        <authorList>
            <person name="Mitreva M."/>
        </authorList>
    </citation>
    <scope>NUCLEOTIDE SEQUENCE [LARGE SCALE GENOMIC DNA]</scope>
    <source>
        <strain evidence="1 2">Zhejiang</strain>
    </source>
</reference>
<evidence type="ECO:0000313" key="2">
    <source>
        <dbReference type="Proteomes" id="UP000054047"/>
    </source>
</evidence>
<accession>A0A0C2H6L1</accession>
<protein>
    <submittedName>
        <fullName evidence="1">Uncharacterized protein</fullName>
    </submittedName>
</protein>
<sequence length="62" mass="6958">MNEGEDRTANVTIRITLITLSPSELRTYRASTSNPSICPFGVPESSNGFCPFEGHEEHYIFH</sequence>
<proteinExistence type="predicted"/>
<dbReference type="AlphaFoldDB" id="A0A0C2H6L1"/>